<dbReference type="Proteomes" id="UP000185911">
    <property type="component" value="Unassembled WGS sequence"/>
</dbReference>
<keyword evidence="2" id="KW-1185">Reference proteome</keyword>
<dbReference type="EMBL" id="MSYM01000005">
    <property type="protein sequence ID" value="OLP08225.1"/>
    <property type="molecule type" value="Genomic_DNA"/>
</dbReference>
<evidence type="ECO:0000313" key="2">
    <source>
        <dbReference type="Proteomes" id="UP000185911"/>
    </source>
</evidence>
<name>A0A1Q8YJT0_9BURK</name>
<sequence length="52" mass="5932">MPLAGHRQKAAFFRFGLTYIIYLVHPHGYPRCLDSMGTALPDAQPRLYAYCC</sequence>
<dbReference type="AlphaFoldDB" id="A0A1Q8YJT0"/>
<reference evidence="1 2" key="1">
    <citation type="submission" date="2017-01" db="EMBL/GenBank/DDBJ databases">
        <title>Genome sequence of Rhodoferax antarcticus ANT.BR, a psychrophilic purple nonsulfur bacterium from an Antarctic microbial mat.</title>
        <authorList>
            <person name="Baker J."/>
            <person name="Riester C."/>
            <person name="Skinner B."/>
            <person name="Newell A."/>
            <person name="Swingley W."/>
            <person name="Madigan M."/>
            <person name="Jung D."/>
            <person name="Asao M."/>
            <person name="Chen M."/>
            <person name="Loughlin P."/>
            <person name="Pan H."/>
            <person name="Lin S."/>
            <person name="Li N."/>
            <person name="Shaw J."/>
            <person name="Prado M."/>
            <person name="Sherman C."/>
            <person name="Li X."/>
            <person name="Tang J."/>
            <person name="Blankenship R."/>
            <person name="Zhao T."/>
            <person name="Touchman J."/>
            <person name="Sattley M."/>
        </authorList>
    </citation>
    <scope>NUCLEOTIDE SEQUENCE [LARGE SCALE GENOMIC DNA]</scope>
    <source>
        <strain evidence="1 2">ANT.BR</strain>
    </source>
</reference>
<proteinExistence type="predicted"/>
<gene>
    <name evidence="1" type="ORF">BLL52_0513</name>
</gene>
<protein>
    <submittedName>
        <fullName evidence="1">Uncharacterized protein</fullName>
    </submittedName>
</protein>
<organism evidence="1 2">
    <name type="scientific">Rhodoferax antarcticus ANT.BR</name>
    <dbReference type="NCBI Taxonomy" id="1111071"/>
    <lineage>
        <taxon>Bacteria</taxon>
        <taxon>Pseudomonadati</taxon>
        <taxon>Pseudomonadota</taxon>
        <taxon>Betaproteobacteria</taxon>
        <taxon>Burkholderiales</taxon>
        <taxon>Comamonadaceae</taxon>
        <taxon>Rhodoferax</taxon>
    </lineage>
</organism>
<evidence type="ECO:0000313" key="1">
    <source>
        <dbReference type="EMBL" id="OLP08225.1"/>
    </source>
</evidence>
<comment type="caution">
    <text evidence="1">The sequence shown here is derived from an EMBL/GenBank/DDBJ whole genome shotgun (WGS) entry which is preliminary data.</text>
</comment>
<accession>A0A1Q8YJT0</accession>